<evidence type="ECO:0000313" key="1">
    <source>
        <dbReference type="EMBL" id="KAE9534303.1"/>
    </source>
</evidence>
<reference evidence="1 2" key="1">
    <citation type="submission" date="2019-08" db="EMBL/GenBank/DDBJ databases">
        <title>The genome of the soybean aphid Biotype 1, its phylome, world population structure and adaptation to the North American continent.</title>
        <authorList>
            <person name="Giordano R."/>
            <person name="Donthu R.K."/>
            <person name="Hernandez A.G."/>
            <person name="Wright C.L."/>
            <person name="Zimin A.V."/>
        </authorList>
    </citation>
    <scope>NUCLEOTIDE SEQUENCE [LARGE SCALE GENOMIC DNA]</scope>
    <source>
        <tissue evidence="1">Whole aphids</tissue>
    </source>
</reference>
<proteinExistence type="predicted"/>
<dbReference type="EMBL" id="VYZN01000028">
    <property type="protein sequence ID" value="KAE9534303.1"/>
    <property type="molecule type" value="Genomic_DNA"/>
</dbReference>
<name>A0A6G0TM48_APHGL</name>
<feature type="non-terminal residue" evidence="1">
    <location>
        <position position="1"/>
    </location>
</feature>
<sequence>INPKIPIPPNRSIVYSKVKIISIVKYVFVSMNIRKYDKAAHDPAATPRLLYYFHFILRIKYLNIFICDIYLLGKISLINIQGKVLIEVPNKEIPLNNNVGNQGVDLIPNKIIKIVFIETDITVKNLFPRLSNSTLALPIRVPDTSLYRTSSRCSAVIISGFTQPRNQHRAFLAFSFFPLAINHIGDSGI</sequence>
<evidence type="ECO:0000313" key="2">
    <source>
        <dbReference type="Proteomes" id="UP000475862"/>
    </source>
</evidence>
<keyword evidence="2" id="KW-1185">Reference proteome</keyword>
<comment type="caution">
    <text evidence="1">The sequence shown here is derived from an EMBL/GenBank/DDBJ whole genome shotgun (WGS) entry which is preliminary data.</text>
</comment>
<dbReference type="AlphaFoldDB" id="A0A6G0TM48"/>
<organism evidence="1 2">
    <name type="scientific">Aphis glycines</name>
    <name type="common">Soybean aphid</name>
    <dbReference type="NCBI Taxonomy" id="307491"/>
    <lineage>
        <taxon>Eukaryota</taxon>
        <taxon>Metazoa</taxon>
        <taxon>Ecdysozoa</taxon>
        <taxon>Arthropoda</taxon>
        <taxon>Hexapoda</taxon>
        <taxon>Insecta</taxon>
        <taxon>Pterygota</taxon>
        <taxon>Neoptera</taxon>
        <taxon>Paraneoptera</taxon>
        <taxon>Hemiptera</taxon>
        <taxon>Sternorrhyncha</taxon>
        <taxon>Aphidomorpha</taxon>
        <taxon>Aphidoidea</taxon>
        <taxon>Aphididae</taxon>
        <taxon>Aphidini</taxon>
        <taxon>Aphis</taxon>
        <taxon>Aphis</taxon>
    </lineage>
</organism>
<dbReference type="Proteomes" id="UP000475862">
    <property type="component" value="Unassembled WGS sequence"/>
</dbReference>
<gene>
    <name evidence="1" type="ORF">AGLY_008393</name>
</gene>
<accession>A0A6G0TM48</accession>
<protein>
    <submittedName>
        <fullName evidence="1">Uncharacterized protein</fullName>
    </submittedName>
</protein>